<name>A0AA91DEW8_9GAMM</name>
<dbReference type="InterPro" id="IPR032508">
    <property type="entry name" value="FecR_C"/>
</dbReference>
<gene>
    <name evidence="4" type="ORF">A1356_06180</name>
</gene>
<dbReference type="Proteomes" id="UP000077734">
    <property type="component" value="Unassembled WGS sequence"/>
</dbReference>
<feature type="domain" description="Protein FecR C-terminal" evidence="3">
    <location>
        <begin position="247"/>
        <end position="313"/>
    </location>
</feature>
<accession>A0AA91DEW8</accession>
<dbReference type="PANTHER" id="PTHR30273">
    <property type="entry name" value="PERIPLASMIC SIGNAL SENSOR AND SIGMA FACTOR ACTIVATOR FECR-RELATED"/>
    <property type="match status" value="1"/>
</dbReference>
<sequence length="317" mass="35956">MTATAPAQHHLKQATTWFVALQSSCVDPEQRRQFERWLAASPLHRQAFSEVEQFWGNLDALKSADLPELEHARAARPPRWRQGRPLLSGLLLAATLAATWQELSAPASSYQTGIGERREIALADGSRLQLNTATRLRTRVTWLHREIELEQGEALFDVAHERWRPFRVHAGKVHISDIGTRFNVRHQDSDGISVSVLEGEVELRVGRSWLGEVLSAGFRRRLDAEGRWHSPEKIDAEPVLAWTRGQLVFNHTPLADVTKELERYHNLHFVLADSSLGQQTLSGRFDAGDLQPFLHALQTMLPVRVQRGKDTVVLHKR</sequence>
<evidence type="ECO:0000313" key="5">
    <source>
        <dbReference type="Proteomes" id="UP000077734"/>
    </source>
</evidence>
<dbReference type="AlphaFoldDB" id="A0AA91DEW8"/>
<dbReference type="Pfam" id="PF04773">
    <property type="entry name" value="FecR"/>
    <property type="match status" value="1"/>
</dbReference>
<dbReference type="RefSeq" id="WP_064025341.1">
    <property type="nucleotide sequence ID" value="NZ_LUUL01000053.1"/>
</dbReference>
<dbReference type="InterPro" id="IPR006860">
    <property type="entry name" value="FecR"/>
</dbReference>
<dbReference type="EMBL" id="LUUL01000053">
    <property type="protein sequence ID" value="OAI28887.1"/>
    <property type="molecule type" value="Genomic_DNA"/>
</dbReference>
<dbReference type="PIRSF" id="PIRSF018266">
    <property type="entry name" value="FecR"/>
    <property type="match status" value="1"/>
</dbReference>
<evidence type="ECO:0000259" key="2">
    <source>
        <dbReference type="Pfam" id="PF16220"/>
    </source>
</evidence>
<feature type="domain" description="FecR N-terminal" evidence="2">
    <location>
        <begin position="12"/>
        <end position="53"/>
    </location>
</feature>
<organism evidence="4 5">
    <name type="scientific">Methylomonas koyamae</name>
    <dbReference type="NCBI Taxonomy" id="702114"/>
    <lineage>
        <taxon>Bacteria</taxon>
        <taxon>Pseudomonadati</taxon>
        <taxon>Pseudomonadota</taxon>
        <taxon>Gammaproteobacteria</taxon>
        <taxon>Methylococcales</taxon>
        <taxon>Methylococcaceae</taxon>
        <taxon>Methylomonas</taxon>
    </lineage>
</organism>
<comment type="caution">
    <text evidence="4">The sequence shown here is derived from an EMBL/GenBank/DDBJ whole genome shotgun (WGS) entry which is preliminary data.</text>
</comment>
<evidence type="ECO:0000313" key="4">
    <source>
        <dbReference type="EMBL" id="OAI28887.1"/>
    </source>
</evidence>
<evidence type="ECO:0000259" key="1">
    <source>
        <dbReference type="Pfam" id="PF04773"/>
    </source>
</evidence>
<dbReference type="InterPro" id="IPR032623">
    <property type="entry name" value="FecR_N"/>
</dbReference>
<evidence type="ECO:0000259" key="3">
    <source>
        <dbReference type="Pfam" id="PF16344"/>
    </source>
</evidence>
<dbReference type="GO" id="GO:0016989">
    <property type="term" value="F:sigma factor antagonist activity"/>
    <property type="evidence" value="ECO:0007669"/>
    <property type="project" value="TreeGrafter"/>
</dbReference>
<dbReference type="Gene3D" id="2.60.120.1440">
    <property type="match status" value="1"/>
</dbReference>
<dbReference type="Pfam" id="PF16344">
    <property type="entry name" value="FecR_C"/>
    <property type="match status" value="1"/>
</dbReference>
<reference evidence="4 5" key="1">
    <citation type="submission" date="2016-03" db="EMBL/GenBank/DDBJ databases">
        <authorList>
            <person name="Heylen K."/>
            <person name="De Vos P."/>
            <person name="Vekeman B."/>
        </authorList>
    </citation>
    <scope>NUCLEOTIDE SEQUENCE [LARGE SCALE GENOMIC DNA]</scope>
    <source>
        <strain evidence="4 5">R-49807</strain>
    </source>
</reference>
<protein>
    <recommendedName>
        <fullName evidence="6">Iron dicitrate transport regulator FecR</fullName>
    </recommendedName>
</protein>
<dbReference type="InterPro" id="IPR012373">
    <property type="entry name" value="Ferrdict_sens_TM"/>
</dbReference>
<proteinExistence type="predicted"/>
<dbReference type="Gene3D" id="3.55.50.30">
    <property type="match status" value="1"/>
</dbReference>
<feature type="domain" description="FecR protein" evidence="1">
    <location>
        <begin position="110"/>
        <end position="202"/>
    </location>
</feature>
<dbReference type="PANTHER" id="PTHR30273:SF2">
    <property type="entry name" value="PROTEIN FECR"/>
    <property type="match status" value="1"/>
</dbReference>
<dbReference type="Pfam" id="PF16220">
    <property type="entry name" value="DUF4880"/>
    <property type="match status" value="1"/>
</dbReference>
<keyword evidence="5" id="KW-1185">Reference proteome</keyword>
<evidence type="ECO:0008006" key="6">
    <source>
        <dbReference type="Google" id="ProtNLM"/>
    </source>
</evidence>